<evidence type="ECO:0000256" key="1">
    <source>
        <dbReference type="ARBA" id="ARBA00038215"/>
    </source>
</evidence>
<dbReference type="Pfam" id="PF00144">
    <property type="entry name" value="Beta-lactamase"/>
    <property type="match status" value="1"/>
</dbReference>
<sequence length="638" mass="70412">MSSENKYLDAEFDAFMQALLEKHHVPGMSIGIVDGGQVFTKAYGFARLPDVPATDETLYFTGSTTKAMVAAALGRVMSDEPEQHQEQNEPVRTLRKHRWATPISQILPDDFVLEDERATSEITIEDALSHRTGFSGADNLYGRWMGTEPKGITKALRFLGGPNKSFRTTWQYNNLMYSVLGDVLETTTGLSWGAALRKLLWQPLKMLSTYWTVDEIPDDKRESIARGYFWVPSSSVDDGKGDFIPERYLDFAGIAPAGSVVSNVIDYAKWIKALLRAANHHEETSETQNVSFSEEAPTVITPTLFAELTTPRMLQTLLAPMNKNSHLTPRSYSLGWSNMSSTMGLKHPIVAHAGGLTGFGTQLYLLPNDDFGCVTLGNTTISSHKVGEAVSIEFMARKLGLSGSSKAEFSKSLSIFDALDELTALAGKAAEVKPSEAAPDADISRGGQLTESLCDELVGTYHHPAYGSYRVSRDQGPKRDRVLCGFQVSEKDKRYLEALWNERQTLYVLPVGHHTWGNQFVLHVRGPEKNGESKASTASDEKSVVFLDLECLTLHGQDPDDTKGVSSSLQWQVPHATRTVWETQNFCRRGAAFTAVSKAEGSTSSSAWKLGLRLANEYMAAEGSTDEGWESEMAWFTK</sequence>
<feature type="domain" description="Beta-lactamase-related" evidence="2">
    <location>
        <begin position="12"/>
        <end position="381"/>
    </location>
</feature>
<accession>A0A0D2KGL7</accession>
<dbReference type="STRING" id="1442371.A0A0D2KGL7"/>
<dbReference type="EMBL" id="KN848080">
    <property type="protein sequence ID" value="KIX95808.1"/>
    <property type="molecule type" value="Genomic_DNA"/>
</dbReference>
<dbReference type="GeneID" id="27714262"/>
<dbReference type="InterPro" id="IPR001466">
    <property type="entry name" value="Beta-lactam-related"/>
</dbReference>
<dbReference type="Proteomes" id="UP000053411">
    <property type="component" value="Unassembled WGS sequence"/>
</dbReference>
<evidence type="ECO:0000259" key="2">
    <source>
        <dbReference type="Pfam" id="PF00144"/>
    </source>
</evidence>
<dbReference type="VEuPathDB" id="FungiDB:Z520_08516"/>
<protein>
    <recommendedName>
        <fullName evidence="2">Beta-lactamase-related domain-containing protein</fullName>
    </recommendedName>
</protein>
<name>A0A0D2KGL7_9EURO</name>
<dbReference type="InterPro" id="IPR012338">
    <property type="entry name" value="Beta-lactam/transpept-like"/>
</dbReference>
<dbReference type="AlphaFoldDB" id="A0A0D2KGL7"/>
<dbReference type="SUPFAM" id="SSF56601">
    <property type="entry name" value="beta-lactamase/transpeptidase-like"/>
    <property type="match status" value="1"/>
</dbReference>
<reference evidence="3 4" key="1">
    <citation type="submission" date="2015-01" db="EMBL/GenBank/DDBJ databases">
        <title>The Genome Sequence of Fonsecaea multimorphosa CBS 102226.</title>
        <authorList>
            <consortium name="The Broad Institute Genomics Platform"/>
            <person name="Cuomo C."/>
            <person name="de Hoog S."/>
            <person name="Gorbushina A."/>
            <person name="Stielow B."/>
            <person name="Teixiera M."/>
            <person name="Abouelleil A."/>
            <person name="Chapman S.B."/>
            <person name="Priest M."/>
            <person name="Young S.K."/>
            <person name="Wortman J."/>
            <person name="Nusbaum C."/>
            <person name="Birren B."/>
        </authorList>
    </citation>
    <scope>NUCLEOTIDE SEQUENCE [LARGE SCALE GENOMIC DNA]</scope>
    <source>
        <strain evidence="3 4">CBS 102226</strain>
    </source>
</reference>
<evidence type="ECO:0000313" key="3">
    <source>
        <dbReference type="EMBL" id="KIX95808.1"/>
    </source>
</evidence>
<dbReference type="OrthoDB" id="5946976at2759"/>
<gene>
    <name evidence="3" type="ORF">Z520_08516</name>
</gene>
<dbReference type="Gene3D" id="3.40.710.10">
    <property type="entry name" value="DD-peptidase/beta-lactamase superfamily"/>
    <property type="match status" value="1"/>
</dbReference>
<dbReference type="PANTHER" id="PTHR46825">
    <property type="entry name" value="D-ALANYL-D-ALANINE-CARBOXYPEPTIDASE/ENDOPEPTIDASE AMPH"/>
    <property type="match status" value="1"/>
</dbReference>
<proteinExistence type="inferred from homology"/>
<comment type="similarity">
    <text evidence="1">Belongs to the peptidase S12 family.</text>
</comment>
<dbReference type="RefSeq" id="XP_016629931.1">
    <property type="nucleotide sequence ID" value="XM_016779012.1"/>
</dbReference>
<dbReference type="InterPro" id="IPR050491">
    <property type="entry name" value="AmpC-like"/>
</dbReference>
<evidence type="ECO:0000313" key="4">
    <source>
        <dbReference type="Proteomes" id="UP000053411"/>
    </source>
</evidence>
<dbReference type="PANTHER" id="PTHR46825:SF9">
    <property type="entry name" value="BETA-LACTAMASE-RELATED DOMAIN-CONTAINING PROTEIN"/>
    <property type="match status" value="1"/>
</dbReference>
<keyword evidence="4" id="KW-1185">Reference proteome</keyword>
<organism evidence="3 4">
    <name type="scientific">Fonsecaea multimorphosa CBS 102226</name>
    <dbReference type="NCBI Taxonomy" id="1442371"/>
    <lineage>
        <taxon>Eukaryota</taxon>
        <taxon>Fungi</taxon>
        <taxon>Dikarya</taxon>
        <taxon>Ascomycota</taxon>
        <taxon>Pezizomycotina</taxon>
        <taxon>Eurotiomycetes</taxon>
        <taxon>Chaetothyriomycetidae</taxon>
        <taxon>Chaetothyriales</taxon>
        <taxon>Herpotrichiellaceae</taxon>
        <taxon>Fonsecaea</taxon>
    </lineage>
</organism>